<dbReference type="Pfam" id="PF13421">
    <property type="entry name" value="Band_7_1"/>
    <property type="match status" value="1"/>
</dbReference>
<dbReference type="AlphaFoldDB" id="E8R8M3"/>
<dbReference type="InterPro" id="IPR036013">
    <property type="entry name" value="Band_7/SPFH_dom_sf"/>
</dbReference>
<evidence type="ECO:0000256" key="1">
    <source>
        <dbReference type="SAM" id="MobiDB-lite"/>
    </source>
</evidence>
<reference evidence="5" key="1">
    <citation type="submission" date="2010-11" db="EMBL/GenBank/DDBJ databases">
        <title>The complete genome of Desulfurococcus mucosus DSM 2162.</title>
        <authorList>
            <consortium name="US DOE Joint Genome Institute (JGI-PGF)"/>
            <person name="Lucas S."/>
            <person name="Copeland A."/>
            <person name="Lapidus A."/>
            <person name="Bruce D."/>
            <person name="Goodwin L."/>
            <person name="Pitluck S."/>
            <person name="Kyrpides N."/>
            <person name="Mavromatis K."/>
            <person name="Pagani I."/>
            <person name="Ivanova N."/>
            <person name="Ovchinnikova G."/>
            <person name="Chertkov O."/>
            <person name="Held B."/>
            <person name="Brettin T."/>
            <person name="Detter J.C."/>
            <person name="Tapia R."/>
            <person name="Han C."/>
            <person name="Land M."/>
            <person name="Hauser L."/>
            <person name="Markowitz V."/>
            <person name="Cheng J.-F."/>
            <person name="Hugenholtz P."/>
            <person name="Woyke T."/>
            <person name="Wu D."/>
            <person name="Wirth R."/>
            <person name="Bilek Y."/>
            <person name="Hader T."/>
            <person name="Klenk H.-P."/>
            <person name="Eisen J.A."/>
        </authorList>
    </citation>
    <scope>NUCLEOTIDE SEQUENCE [LARGE SCALE GENOMIC DNA]</scope>
    <source>
        <strain evidence="5">ATCC 35584 / DSM 2162 / JCM 9187 / O7/1</strain>
    </source>
</reference>
<dbReference type="OrthoDB" id="53394at2157"/>
<dbReference type="PANTHER" id="PTHR37826:SF2">
    <property type="entry name" value="ZINC-RIBBON DOMAIN-CONTAINING PROTEIN"/>
    <property type="match status" value="1"/>
</dbReference>
<dbReference type="STRING" id="765177.Desmu_0539"/>
<keyword evidence="5" id="KW-1185">Reference proteome</keyword>
<feature type="region of interest" description="Disordered" evidence="1">
    <location>
        <begin position="275"/>
        <end position="300"/>
    </location>
</feature>
<dbReference type="CDD" id="cd03408">
    <property type="entry name" value="SPFH_like_u1"/>
    <property type="match status" value="1"/>
</dbReference>
<dbReference type="EMBL" id="CP002363">
    <property type="protein sequence ID" value="ADV64849.1"/>
    <property type="molecule type" value="Genomic_DNA"/>
</dbReference>
<dbReference type="InterPro" id="IPR018649">
    <property type="entry name" value="SHOCT"/>
</dbReference>
<evidence type="ECO:0000313" key="4">
    <source>
        <dbReference type="EMBL" id="ADV64849.1"/>
    </source>
</evidence>
<organism evidence="4 5">
    <name type="scientific">Desulfurococcus mucosus (strain ATCC 35584 / DSM 2162 / JCM 9187 / O7/1)</name>
    <dbReference type="NCBI Taxonomy" id="765177"/>
    <lineage>
        <taxon>Archaea</taxon>
        <taxon>Thermoproteota</taxon>
        <taxon>Thermoprotei</taxon>
        <taxon>Desulfurococcales</taxon>
        <taxon>Desulfurococcaceae</taxon>
        <taxon>Desulfurococcus</taxon>
    </lineage>
</organism>
<accession>E8R8M3</accession>
<dbReference type="Proteomes" id="UP000001068">
    <property type="component" value="Chromosome"/>
</dbReference>
<feature type="compositionally biased region" description="Low complexity" evidence="1">
    <location>
        <begin position="277"/>
        <end position="293"/>
    </location>
</feature>
<feature type="domain" description="SPFH" evidence="3">
    <location>
        <begin position="25"/>
        <end position="212"/>
    </location>
</feature>
<sequence>MSRRTNVIEWVNPGPDDILWVYPYEDIRWGSVVVVHEYEAAVFMRDGKIYDVLPPGRHTITTQNIPLLTRAYNLVMGYGETPFKARIVFISLKQFKGRFGTSTRVKLGPRTLYMTELQAYGEYWFRVADPVLFLTQVAGAVPELSTPAVTEFLRGLFTEQFIQELANYTAIDVYTRLTEVTTRIKTGTIYEALKQRGIELIDVKIGGVSLPQLEKMEKEDPTYGLPLLLAIQKGEEDKVLEIIRTVETMRALGRSPGVGVLGALVALPQMLPQTMAPQVQQQPQQPQVQQPQQKSPTDKLRELKKMLDEGLITREEYEQLKKEILEEFKRS</sequence>
<proteinExistence type="predicted"/>
<dbReference type="InterPro" id="IPR033880">
    <property type="entry name" value="SPFH_YdjI"/>
</dbReference>
<dbReference type="Pfam" id="PF09851">
    <property type="entry name" value="SHOCT"/>
    <property type="match status" value="1"/>
</dbReference>
<feature type="domain" description="SHOCT" evidence="2">
    <location>
        <begin position="298"/>
        <end position="325"/>
    </location>
</feature>
<dbReference type="eggNOG" id="arCOG01918">
    <property type="taxonomic scope" value="Archaea"/>
</dbReference>
<evidence type="ECO:0000313" key="5">
    <source>
        <dbReference type="Proteomes" id="UP000001068"/>
    </source>
</evidence>
<evidence type="ECO:0000259" key="3">
    <source>
        <dbReference type="Pfam" id="PF13421"/>
    </source>
</evidence>
<gene>
    <name evidence="4" type="ordered locus">Desmu_0539</name>
</gene>
<reference evidence="4 5" key="2">
    <citation type="journal article" date="2011" name="Stand. Genomic Sci.">
        <title>Complete genome sequence of Desulfurococcus mucosus type strain (O7/1).</title>
        <authorList>
            <person name="Wirth R."/>
            <person name="Chertkov O."/>
            <person name="Held B."/>
            <person name="Lapidus A."/>
            <person name="Nolan M."/>
            <person name="Lucas S."/>
            <person name="Hammon N."/>
            <person name="Deshpande S."/>
            <person name="Cheng J.F."/>
            <person name="Tapia R."/>
            <person name="Han C."/>
            <person name="Goodwin L."/>
            <person name="Pitluck S."/>
            <person name="Liolios K."/>
            <person name="Ioanna P."/>
            <person name="Ivanova N."/>
            <person name="Mavromatis K."/>
            <person name="Mikhailova N."/>
            <person name="Pati A."/>
            <person name="Chen A."/>
            <person name="Palaniappan K."/>
            <person name="Land M."/>
            <person name="Hauser L."/>
            <person name="Chang Y.J."/>
            <person name="Jeffries C.D."/>
            <person name="Bilek Y."/>
            <person name="Hader T."/>
            <person name="Rohde M."/>
            <person name="Spring S."/>
            <person name="Sikorski J."/>
            <person name="Goker M."/>
            <person name="Woyke T."/>
            <person name="Bristow J."/>
            <person name="Eisen J.A."/>
            <person name="Markowitz V."/>
            <person name="Hugenholtz P."/>
            <person name="Kyrpides N.C."/>
            <person name="Klenk H.P."/>
        </authorList>
    </citation>
    <scope>NUCLEOTIDE SEQUENCE [LARGE SCALE GENOMIC DNA]</scope>
    <source>
        <strain evidence="5">ATCC 35584 / DSM 2162 / JCM 9187 / O7/1</strain>
    </source>
</reference>
<dbReference type="RefSeq" id="WP_013562071.1">
    <property type="nucleotide sequence ID" value="NC_014961.1"/>
</dbReference>
<dbReference type="SUPFAM" id="SSF117892">
    <property type="entry name" value="Band 7/SPFH domain"/>
    <property type="match status" value="1"/>
</dbReference>
<name>E8R8M3_DESM0</name>
<dbReference type="Gene3D" id="3.30.479.30">
    <property type="entry name" value="Band 7 domain"/>
    <property type="match status" value="1"/>
</dbReference>
<dbReference type="HOGENOM" id="CLU_037108_1_0_2"/>
<dbReference type="eggNOG" id="arCOG07669">
    <property type="taxonomic scope" value="Archaea"/>
</dbReference>
<dbReference type="KEGG" id="dmu:Desmu_0539"/>
<dbReference type="GeneID" id="10153232"/>
<dbReference type="PANTHER" id="PTHR37826">
    <property type="entry name" value="FLOTILLIN BAND_7_5 DOMAIN PROTEIN"/>
    <property type="match status" value="1"/>
</dbReference>
<protein>
    <submittedName>
        <fullName evidence="4">Band 7 protein</fullName>
    </submittedName>
</protein>
<evidence type="ECO:0000259" key="2">
    <source>
        <dbReference type="Pfam" id="PF09851"/>
    </source>
</evidence>